<sequence>MTAVLLVAAVTAFAVLLPGLARPTLPFGVRITHDRVADPAVIHQKAIYLRLLLVAGLLAAAGVVLIGGGLVWPSVLAAVDFAIYLRAHHAVRRAKRKWGPGKREGVTVDTSFRTDPVRLPWPHLVPAAVVVAATVVAGLVRYGSLPADLVRFTGFGVDPDGTEPVTLARAFEPVLIQLGVVVLVPVVALVVLRARPDLDAARPRGSARRYRVYLRGVATMTFWVAGALTLGLAVSAAQVWHLLPANTGWRVATYVPLAAMVVVLVVWDRRVGSAGHRLPPEPGEEDEESPVVQRDDDDHWYLGGLVYVNRQDPAAFVHARIGHSWTMNLANPVTWLVLGAVLLLLAGALTGVVPERESLF</sequence>
<evidence type="ECO:0000259" key="2">
    <source>
        <dbReference type="Pfam" id="PF19124"/>
    </source>
</evidence>
<accession>A0A7W7Q6A5</accession>
<organism evidence="3 4">
    <name type="scientific">Actinophytocola algeriensis</name>
    <dbReference type="NCBI Taxonomy" id="1768010"/>
    <lineage>
        <taxon>Bacteria</taxon>
        <taxon>Bacillati</taxon>
        <taxon>Actinomycetota</taxon>
        <taxon>Actinomycetes</taxon>
        <taxon>Pseudonocardiales</taxon>
        <taxon>Pseudonocardiaceae</taxon>
    </lineage>
</organism>
<evidence type="ECO:0000256" key="1">
    <source>
        <dbReference type="SAM" id="Phobius"/>
    </source>
</evidence>
<dbReference type="EMBL" id="JACHJQ010000004">
    <property type="protein sequence ID" value="MBB4907862.1"/>
    <property type="molecule type" value="Genomic_DNA"/>
</dbReference>
<proteinExistence type="predicted"/>
<dbReference type="SUPFAM" id="SSF103473">
    <property type="entry name" value="MFS general substrate transporter"/>
    <property type="match status" value="1"/>
</dbReference>
<dbReference type="AlphaFoldDB" id="A0A7W7Q6A5"/>
<reference evidence="3 4" key="1">
    <citation type="submission" date="2020-08" db="EMBL/GenBank/DDBJ databases">
        <title>Genomic Encyclopedia of Type Strains, Phase III (KMG-III): the genomes of soil and plant-associated and newly described type strains.</title>
        <authorList>
            <person name="Whitman W."/>
        </authorList>
    </citation>
    <scope>NUCLEOTIDE SEQUENCE [LARGE SCALE GENOMIC DNA]</scope>
    <source>
        <strain evidence="3 4">CECT 8960</strain>
    </source>
</reference>
<feature type="transmembrane region" description="Helical" evidence="1">
    <location>
        <begin position="174"/>
        <end position="192"/>
    </location>
</feature>
<name>A0A7W7Q6A5_9PSEU</name>
<dbReference type="Proteomes" id="UP000520767">
    <property type="component" value="Unassembled WGS sequence"/>
</dbReference>
<feature type="transmembrane region" description="Helical" evidence="1">
    <location>
        <begin position="212"/>
        <end position="237"/>
    </location>
</feature>
<comment type="caution">
    <text evidence="3">The sequence shown here is derived from an EMBL/GenBank/DDBJ whole genome shotgun (WGS) entry which is preliminary data.</text>
</comment>
<keyword evidence="1" id="KW-0812">Transmembrane</keyword>
<keyword evidence="1" id="KW-1133">Transmembrane helix</keyword>
<evidence type="ECO:0000313" key="4">
    <source>
        <dbReference type="Proteomes" id="UP000520767"/>
    </source>
</evidence>
<dbReference type="InterPro" id="IPR043831">
    <property type="entry name" value="DUF5808"/>
</dbReference>
<feature type="transmembrane region" description="Helical" evidence="1">
    <location>
        <begin position="249"/>
        <end position="267"/>
    </location>
</feature>
<protein>
    <submittedName>
        <fullName evidence="3">Putative membrane protein</fullName>
    </submittedName>
</protein>
<evidence type="ECO:0000313" key="3">
    <source>
        <dbReference type="EMBL" id="MBB4907862.1"/>
    </source>
</evidence>
<keyword evidence="1" id="KW-0472">Membrane</keyword>
<gene>
    <name evidence="3" type="ORF">FHR82_004104</name>
</gene>
<dbReference type="InterPro" id="IPR036259">
    <property type="entry name" value="MFS_trans_sf"/>
</dbReference>
<dbReference type="Pfam" id="PF19124">
    <property type="entry name" value="DUF5808"/>
    <property type="match status" value="1"/>
</dbReference>
<feature type="transmembrane region" description="Helical" evidence="1">
    <location>
        <begin position="121"/>
        <end position="142"/>
    </location>
</feature>
<dbReference type="RefSeq" id="WP_184812000.1">
    <property type="nucleotide sequence ID" value="NZ_JACHJQ010000004.1"/>
</dbReference>
<keyword evidence="4" id="KW-1185">Reference proteome</keyword>
<feature type="domain" description="DUF5808" evidence="2">
    <location>
        <begin position="310"/>
        <end position="335"/>
    </location>
</feature>
<feature type="transmembrane region" description="Helical" evidence="1">
    <location>
        <begin position="52"/>
        <end position="85"/>
    </location>
</feature>
<feature type="transmembrane region" description="Helical" evidence="1">
    <location>
        <begin position="333"/>
        <end position="353"/>
    </location>
</feature>